<dbReference type="Proteomes" id="UP000295560">
    <property type="component" value="Unassembled WGS sequence"/>
</dbReference>
<proteinExistence type="predicted"/>
<dbReference type="RefSeq" id="WP_132428484.1">
    <property type="nucleotide sequence ID" value="NZ_SMFZ01000002.1"/>
</dbReference>
<organism evidence="1 2">
    <name type="scientific">Pseudonocardia endophytica</name>
    <dbReference type="NCBI Taxonomy" id="401976"/>
    <lineage>
        <taxon>Bacteria</taxon>
        <taxon>Bacillati</taxon>
        <taxon>Actinomycetota</taxon>
        <taxon>Actinomycetes</taxon>
        <taxon>Pseudonocardiales</taxon>
        <taxon>Pseudonocardiaceae</taxon>
        <taxon>Pseudonocardia</taxon>
    </lineage>
</organism>
<protein>
    <submittedName>
        <fullName evidence="1">ADP-heptose:LPS heptosyltransferase</fullName>
    </submittedName>
</protein>
<keyword evidence="2" id="KW-1185">Reference proteome</keyword>
<dbReference type="SUPFAM" id="SSF53756">
    <property type="entry name" value="UDP-Glycosyltransferase/glycogen phosphorylase"/>
    <property type="match status" value="1"/>
</dbReference>
<accession>A0A4R1HRM7</accession>
<dbReference type="AlphaFoldDB" id="A0A4R1HRM7"/>
<keyword evidence="1" id="KW-0808">Transferase</keyword>
<comment type="caution">
    <text evidence="1">The sequence shown here is derived from an EMBL/GenBank/DDBJ whole genome shotgun (WGS) entry which is preliminary data.</text>
</comment>
<gene>
    <name evidence="1" type="ORF">EV378_3980</name>
</gene>
<dbReference type="OrthoDB" id="3659815at2"/>
<dbReference type="EMBL" id="SMFZ01000002">
    <property type="protein sequence ID" value="TCK20032.1"/>
    <property type="molecule type" value="Genomic_DNA"/>
</dbReference>
<dbReference type="GO" id="GO:0016740">
    <property type="term" value="F:transferase activity"/>
    <property type="evidence" value="ECO:0007669"/>
    <property type="project" value="UniProtKB-KW"/>
</dbReference>
<dbReference type="Gene3D" id="3.40.50.2000">
    <property type="entry name" value="Glycogen Phosphorylase B"/>
    <property type="match status" value="1"/>
</dbReference>
<sequence>MDDLLVNFFYAHPVGHVIEALYYANGHHAAGPGRRVSVALNAAAPTELAGWCPSIATVHPIRHPFLDAGPASYSDDMPREWDCICDDFRRHQAIQLEMFPGMRDYYATSDARLHARERRTVVGDSRVGYVPHTPLRLDLPERARDAARSTSDRPRIALLPAGSSEPSLYPSADSWLLVVDALTRAIDGLQIVLVGRSAAGERTATSLDDGDRRRLLDHPSRPVDGFDRPIAEQLALVETCGAFLSPHTGFGMAALAVATPWLTLSGGRWFEYFFNHVPFRSIIPEPDRFPVFTQFDPAAVVTDRDGTARTPTMTRARVESDLDRIVAAAVELVDGSLGYDRALAEYFPALLAAHGGDDSAIWSIDRIHERFL</sequence>
<evidence type="ECO:0000313" key="1">
    <source>
        <dbReference type="EMBL" id="TCK20032.1"/>
    </source>
</evidence>
<reference evidence="1 2" key="1">
    <citation type="submission" date="2019-03" db="EMBL/GenBank/DDBJ databases">
        <title>Sequencing the genomes of 1000 actinobacteria strains.</title>
        <authorList>
            <person name="Klenk H.-P."/>
        </authorList>
    </citation>
    <scope>NUCLEOTIDE SEQUENCE [LARGE SCALE GENOMIC DNA]</scope>
    <source>
        <strain evidence="1 2">DSM 44969</strain>
    </source>
</reference>
<name>A0A4R1HRM7_PSEEN</name>
<evidence type="ECO:0000313" key="2">
    <source>
        <dbReference type="Proteomes" id="UP000295560"/>
    </source>
</evidence>